<dbReference type="AlphaFoldDB" id="A0A9P8LA15"/>
<feature type="region of interest" description="Disordered" evidence="2">
    <location>
        <begin position="1"/>
        <end position="24"/>
    </location>
</feature>
<sequence length="613" mass="68554">MASSAGLRRQNSARDKAKRVPELSGPALKRSTSHLVVCGATNHKRDNWLFGDFLGFVDALKKANPPIHGDFINCFPLGEYFASSGKEDVKFGRRKEAGGADWDSGDEIAIYNRWQYDHREAWWMQVGQPMWPSTKPNILKWIDGRVHDAKPGDIVTIILIGHGNQDGIDIAGVLLSASELAAACANFSAGVQVNIIIKACSSGAFAKAFRVSGQRNLYVHTSSKDASELSFSDRRSITGRIRNSLFGASFVETLGLMRDPEELWTLGKQKQKLEDDLSGPLVPPSRRSLPKVVSDSPEKRMMWDILYRDYVDISFDRAPSNARRILTPPDEALRIHRQQRIPSALPEARPESPPVASYTAAEAVLRRELEYIDTDWPEGGDMGIIERIFSLDGFSKDKKHSAIEELVRALAYRFRVQEEIFIVAESLMYLGLLSHRSLYLPMRLSQRTEAVATVFWALQCFAYVEDATSFTAGEMGKYFEAAALWLATVIVRSCTDWTRILDRLVTIKRLGSLDQDRATELAVRGPRFAINPHEGEEKEIWTPQYGFWLPHGVSMRDFAGKFFARYCAVKEAYEGVVGEGAWGDSSMLEAAVTWILAAERESPDSGYGTLESP</sequence>
<dbReference type="Proteomes" id="UP000750711">
    <property type="component" value="Unassembled WGS sequence"/>
</dbReference>
<dbReference type="Gene3D" id="3.40.50.1460">
    <property type="match status" value="1"/>
</dbReference>
<organism evidence="3 4">
    <name type="scientific">Trichoglossum hirsutum</name>
    <dbReference type="NCBI Taxonomy" id="265104"/>
    <lineage>
        <taxon>Eukaryota</taxon>
        <taxon>Fungi</taxon>
        <taxon>Dikarya</taxon>
        <taxon>Ascomycota</taxon>
        <taxon>Pezizomycotina</taxon>
        <taxon>Geoglossomycetes</taxon>
        <taxon>Geoglossales</taxon>
        <taxon>Geoglossaceae</taxon>
        <taxon>Trichoglossum</taxon>
    </lineage>
</organism>
<keyword evidence="4" id="KW-1185">Reference proteome</keyword>
<gene>
    <name evidence="3" type="ORF">GP486_005025</name>
</gene>
<reference evidence="3" key="1">
    <citation type="submission" date="2021-03" db="EMBL/GenBank/DDBJ databases">
        <title>Comparative genomics and phylogenomic investigation of the class Geoglossomycetes provide insights into ecological specialization and systematics.</title>
        <authorList>
            <person name="Melie T."/>
            <person name="Pirro S."/>
            <person name="Miller A.N."/>
            <person name="Quandt A."/>
        </authorList>
    </citation>
    <scope>NUCLEOTIDE SEQUENCE</scope>
    <source>
        <strain evidence="3">CAQ_001_2017</strain>
    </source>
</reference>
<comment type="caution">
    <text evidence="3">The sequence shown here is derived from an EMBL/GenBank/DDBJ whole genome shotgun (WGS) entry which is preliminary data.</text>
</comment>
<name>A0A9P8LA15_9PEZI</name>
<feature type="compositionally biased region" description="Basic and acidic residues" evidence="2">
    <location>
        <begin position="12"/>
        <end position="21"/>
    </location>
</feature>
<comment type="similarity">
    <text evidence="1">Belongs to the peptidase C13 family.</text>
</comment>
<accession>A0A9P8LA15</accession>
<proteinExistence type="inferred from homology"/>
<evidence type="ECO:0000256" key="1">
    <source>
        <dbReference type="ARBA" id="ARBA00009941"/>
    </source>
</evidence>
<protein>
    <submittedName>
        <fullName evidence="3">Uncharacterized protein</fullName>
    </submittedName>
</protein>
<dbReference type="EMBL" id="JAGHQM010000884">
    <property type="protein sequence ID" value="KAH0557183.1"/>
    <property type="molecule type" value="Genomic_DNA"/>
</dbReference>
<dbReference type="Pfam" id="PF01650">
    <property type="entry name" value="Peptidase_C13"/>
    <property type="match status" value="1"/>
</dbReference>
<dbReference type="GO" id="GO:0006508">
    <property type="term" value="P:proteolysis"/>
    <property type="evidence" value="ECO:0007669"/>
    <property type="project" value="InterPro"/>
</dbReference>
<dbReference type="InterPro" id="IPR001096">
    <property type="entry name" value="Peptidase_C13"/>
</dbReference>
<dbReference type="GO" id="GO:0008233">
    <property type="term" value="F:peptidase activity"/>
    <property type="evidence" value="ECO:0007669"/>
    <property type="project" value="InterPro"/>
</dbReference>
<evidence type="ECO:0000313" key="3">
    <source>
        <dbReference type="EMBL" id="KAH0557183.1"/>
    </source>
</evidence>
<evidence type="ECO:0000313" key="4">
    <source>
        <dbReference type="Proteomes" id="UP000750711"/>
    </source>
</evidence>
<evidence type="ECO:0000256" key="2">
    <source>
        <dbReference type="SAM" id="MobiDB-lite"/>
    </source>
</evidence>